<comment type="caution">
    <text evidence="6">The sequence shown here is derived from an EMBL/GenBank/DDBJ whole genome shotgun (WGS) entry which is preliminary data.</text>
</comment>
<dbReference type="PANTHER" id="PTHR30126">
    <property type="entry name" value="HTH-TYPE TRANSCRIPTIONAL REGULATOR"/>
    <property type="match status" value="1"/>
</dbReference>
<protein>
    <submittedName>
        <fullName evidence="6">Transcriptional regulator</fullName>
    </submittedName>
</protein>
<evidence type="ECO:0000313" key="6">
    <source>
        <dbReference type="EMBL" id="RCK46992.1"/>
    </source>
</evidence>
<dbReference type="InterPro" id="IPR000847">
    <property type="entry name" value="LysR_HTH_N"/>
</dbReference>
<evidence type="ECO:0000313" key="7">
    <source>
        <dbReference type="Proteomes" id="UP000252517"/>
    </source>
</evidence>
<reference evidence="6 7" key="1">
    <citation type="submission" date="2014-07" db="EMBL/GenBank/DDBJ databases">
        <title>Draft genome sequence of Thalassospira profundimaris S25-3-2.</title>
        <authorList>
            <person name="Lai Q."/>
            <person name="Shao Z."/>
        </authorList>
    </citation>
    <scope>NUCLEOTIDE SEQUENCE [LARGE SCALE GENOMIC DNA]</scope>
    <source>
        <strain evidence="6 7">S25-3-2</strain>
    </source>
</reference>
<dbReference type="Gene3D" id="3.40.190.290">
    <property type="match status" value="1"/>
</dbReference>
<keyword evidence="3" id="KW-0238">DNA-binding</keyword>
<dbReference type="CDD" id="cd05466">
    <property type="entry name" value="PBP2_LTTR_substrate"/>
    <property type="match status" value="1"/>
</dbReference>
<dbReference type="Gene3D" id="1.10.10.10">
    <property type="entry name" value="Winged helix-like DNA-binding domain superfamily/Winged helix DNA-binding domain"/>
    <property type="match status" value="1"/>
</dbReference>
<accession>A0A367X2R6</accession>
<proteinExistence type="inferred from homology"/>
<dbReference type="Proteomes" id="UP000252517">
    <property type="component" value="Unassembled WGS sequence"/>
</dbReference>
<evidence type="ECO:0000256" key="3">
    <source>
        <dbReference type="ARBA" id="ARBA00023125"/>
    </source>
</evidence>
<dbReference type="SUPFAM" id="SSF53850">
    <property type="entry name" value="Periplasmic binding protein-like II"/>
    <property type="match status" value="1"/>
</dbReference>
<comment type="similarity">
    <text evidence="1">Belongs to the LysR transcriptional regulatory family.</text>
</comment>
<dbReference type="Pfam" id="PF00126">
    <property type="entry name" value="HTH_1"/>
    <property type="match status" value="1"/>
</dbReference>
<dbReference type="GO" id="GO:0003700">
    <property type="term" value="F:DNA-binding transcription factor activity"/>
    <property type="evidence" value="ECO:0007669"/>
    <property type="project" value="InterPro"/>
</dbReference>
<evidence type="ECO:0000256" key="4">
    <source>
        <dbReference type="ARBA" id="ARBA00023163"/>
    </source>
</evidence>
<keyword evidence="4" id="KW-0804">Transcription</keyword>
<evidence type="ECO:0000256" key="2">
    <source>
        <dbReference type="ARBA" id="ARBA00023015"/>
    </source>
</evidence>
<dbReference type="SUPFAM" id="SSF46785">
    <property type="entry name" value="Winged helix' DNA-binding domain"/>
    <property type="match status" value="1"/>
</dbReference>
<dbReference type="Pfam" id="PF03466">
    <property type="entry name" value="LysR_substrate"/>
    <property type="match status" value="1"/>
</dbReference>
<evidence type="ECO:0000259" key="5">
    <source>
        <dbReference type="PROSITE" id="PS50931"/>
    </source>
</evidence>
<dbReference type="AlphaFoldDB" id="A0A367X2R6"/>
<dbReference type="InterPro" id="IPR036388">
    <property type="entry name" value="WH-like_DNA-bd_sf"/>
</dbReference>
<evidence type="ECO:0000256" key="1">
    <source>
        <dbReference type="ARBA" id="ARBA00009437"/>
    </source>
</evidence>
<gene>
    <name evidence="6" type="ORF">TH25_15825</name>
</gene>
<dbReference type="OrthoDB" id="196624at2"/>
<dbReference type="RefSeq" id="WP_114089223.1">
    <property type="nucleotide sequence ID" value="NZ_JPWH01000013.1"/>
</dbReference>
<organism evidence="6 7">
    <name type="scientific">Thalassospira profundimaris</name>
    <dbReference type="NCBI Taxonomy" id="502049"/>
    <lineage>
        <taxon>Bacteria</taxon>
        <taxon>Pseudomonadati</taxon>
        <taxon>Pseudomonadota</taxon>
        <taxon>Alphaproteobacteria</taxon>
        <taxon>Rhodospirillales</taxon>
        <taxon>Thalassospiraceae</taxon>
        <taxon>Thalassospira</taxon>
    </lineage>
</organism>
<sequence length="300" mass="33562">MAEITLDQLKVFVCIAELGSFAAAARHLNRTQSAITYAVQKLESQTGLVLFDRDMYRPTLTRAGHLLLPYAQKVQSDVSEYWRKAAGISRGLEASVTISVSQFVSPDPVIDTLIDFQEQFPTVRVELMTQTIQRAEILDDGLADIAIMPEFLPMGGGYIRYSCGTERMVAVAAPDHPLAARQTALYPTDMQQHLQIMVSGRIEGRDKRNYALQAPDFWKTDDLNMKKSMILRGAGWGALPEYMVCADITAGRLVELSPVEWDGLDQLPELRIVVAYRRDKVLGPAGLWFARALSQQWQPE</sequence>
<dbReference type="InterPro" id="IPR036390">
    <property type="entry name" value="WH_DNA-bd_sf"/>
</dbReference>
<dbReference type="PROSITE" id="PS50931">
    <property type="entry name" value="HTH_LYSR"/>
    <property type="match status" value="1"/>
</dbReference>
<dbReference type="PRINTS" id="PR00039">
    <property type="entry name" value="HTHLYSR"/>
</dbReference>
<feature type="domain" description="HTH lysR-type" evidence="5">
    <location>
        <begin position="4"/>
        <end position="61"/>
    </location>
</feature>
<name>A0A367X2R6_9PROT</name>
<keyword evidence="2" id="KW-0805">Transcription regulation</keyword>
<dbReference type="EMBL" id="JPWH01000013">
    <property type="protein sequence ID" value="RCK46992.1"/>
    <property type="molecule type" value="Genomic_DNA"/>
</dbReference>
<dbReference type="GO" id="GO:0000976">
    <property type="term" value="F:transcription cis-regulatory region binding"/>
    <property type="evidence" value="ECO:0007669"/>
    <property type="project" value="TreeGrafter"/>
</dbReference>
<dbReference type="PANTHER" id="PTHR30126:SF91">
    <property type="entry name" value="LYSR FAMILY TRANSCRIPTIONAL REGULATOR"/>
    <property type="match status" value="1"/>
</dbReference>
<dbReference type="InterPro" id="IPR005119">
    <property type="entry name" value="LysR_subst-bd"/>
</dbReference>